<evidence type="ECO:0000313" key="2">
    <source>
        <dbReference type="Proteomes" id="UP001732700"/>
    </source>
</evidence>
<dbReference type="EnsemblPlants" id="AVESA.00010b.r2.4CG1311610.1">
    <property type="protein sequence ID" value="AVESA.00010b.r2.4CG1311610.1.CDS.1"/>
    <property type="gene ID" value="AVESA.00010b.r2.4CG1311610"/>
</dbReference>
<reference evidence="1" key="2">
    <citation type="submission" date="2025-09" db="UniProtKB">
        <authorList>
            <consortium name="EnsemblPlants"/>
        </authorList>
    </citation>
    <scope>IDENTIFICATION</scope>
</reference>
<name>A0ACD5WV88_AVESA</name>
<reference evidence="1" key="1">
    <citation type="submission" date="2021-05" db="EMBL/GenBank/DDBJ databases">
        <authorList>
            <person name="Scholz U."/>
            <person name="Mascher M."/>
            <person name="Fiebig A."/>
        </authorList>
    </citation>
    <scope>NUCLEOTIDE SEQUENCE [LARGE SCALE GENOMIC DNA]</scope>
</reference>
<protein>
    <submittedName>
        <fullName evidence="1">Uncharacterized protein</fullName>
    </submittedName>
</protein>
<dbReference type="Proteomes" id="UP001732700">
    <property type="component" value="Chromosome 4C"/>
</dbReference>
<sequence length="176" mass="19935">MFQRTPYCVQSGSRLYLMYLVGLIVCFDVKTKTFGVVPLLGEMGRTVKGCLEYTAGPHSEGDLTVVHLEKGRLVRWVLTRNGDTVDWNKEARIDLVGALGDYMNENILHAFSFEPSEWCSFQLRSVSPDGQYVLISVGVIHGLFVVDMLYEKAEAYPSRDKMGRVFPLSEYWPSKP</sequence>
<organism evidence="1 2">
    <name type="scientific">Avena sativa</name>
    <name type="common">Oat</name>
    <dbReference type="NCBI Taxonomy" id="4498"/>
    <lineage>
        <taxon>Eukaryota</taxon>
        <taxon>Viridiplantae</taxon>
        <taxon>Streptophyta</taxon>
        <taxon>Embryophyta</taxon>
        <taxon>Tracheophyta</taxon>
        <taxon>Spermatophyta</taxon>
        <taxon>Magnoliopsida</taxon>
        <taxon>Liliopsida</taxon>
        <taxon>Poales</taxon>
        <taxon>Poaceae</taxon>
        <taxon>BOP clade</taxon>
        <taxon>Pooideae</taxon>
        <taxon>Poodae</taxon>
        <taxon>Poeae</taxon>
        <taxon>Poeae Chloroplast Group 1 (Aveneae type)</taxon>
        <taxon>Aveninae</taxon>
        <taxon>Avena</taxon>
    </lineage>
</organism>
<keyword evidence="2" id="KW-1185">Reference proteome</keyword>
<evidence type="ECO:0000313" key="1">
    <source>
        <dbReference type="EnsemblPlants" id="AVESA.00010b.r2.4CG1311610.1.CDS.1"/>
    </source>
</evidence>
<accession>A0ACD5WV88</accession>
<proteinExistence type="predicted"/>